<keyword evidence="3" id="KW-1185">Reference proteome</keyword>
<accession>A0A822Y7R4</accession>
<evidence type="ECO:0000313" key="3">
    <source>
        <dbReference type="Proteomes" id="UP000607653"/>
    </source>
</evidence>
<dbReference type="EMBL" id="DUZY01000007">
    <property type="protein sequence ID" value="DAD45695.1"/>
    <property type="molecule type" value="Genomic_DNA"/>
</dbReference>
<dbReference type="Proteomes" id="UP000607653">
    <property type="component" value="Unassembled WGS sequence"/>
</dbReference>
<proteinExistence type="predicted"/>
<organism evidence="1 3">
    <name type="scientific">Nelumbo nucifera</name>
    <name type="common">Sacred lotus</name>
    <dbReference type="NCBI Taxonomy" id="4432"/>
    <lineage>
        <taxon>Eukaryota</taxon>
        <taxon>Viridiplantae</taxon>
        <taxon>Streptophyta</taxon>
        <taxon>Embryophyta</taxon>
        <taxon>Tracheophyta</taxon>
        <taxon>Spermatophyta</taxon>
        <taxon>Magnoliopsida</taxon>
        <taxon>Proteales</taxon>
        <taxon>Nelumbonaceae</taxon>
        <taxon>Nelumbo</taxon>
    </lineage>
</organism>
<sequence>MIVNYFTEKILLSESANNELHYSSFGYN</sequence>
<reference evidence="1 3" key="1">
    <citation type="journal article" date="2020" name="Mol. Biol. Evol.">
        <title>Distinct Expression and Methylation Patterns for Genes with Different Fates following a Single Whole-Genome Duplication in Flowering Plants.</title>
        <authorList>
            <person name="Shi T."/>
            <person name="Rahmani R.S."/>
            <person name="Gugger P.F."/>
            <person name="Wang M."/>
            <person name="Li H."/>
            <person name="Zhang Y."/>
            <person name="Li Z."/>
            <person name="Wang Q."/>
            <person name="Van de Peer Y."/>
            <person name="Marchal K."/>
            <person name="Chen J."/>
        </authorList>
    </citation>
    <scope>NUCLEOTIDE SEQUENCE [LARGE SCALE GENOMIC DNA]</scope>
    <source>
        <tissue evidence="1">Leaf</tissue>
    </source>
</reference>
<evidence type="ECO:0000313" key="2">
    <source>
        <dbReference type="EMBL" id="DAD45695.1"/>
    </source>
</evidence>
<comment type="caution">
    <text evidence="1">The sequence shown here is derived from an EMBL/GenBank/DDBJ whole genome shotgun (WGS) entry which is preliminary data.</text>
</comment>
<protein>
    <submittedName>
        <fullName evidence="1">Uncharacterized protein</fullName>
    </submittedName>
</protein>
<dbReference type="AlphaFoldDB" id="A0A822Y7R4"/>
<evidence type="ECO:0000313" key="1">
    <source>
        <dbReference type="EMBL" id="DAD30064.1"/>
    </source>
</evidence>
<gene>
    <name evidence="2" type="ORF">HUJ06_003925</name>
    <name evidence="1" type="ORF">HUJ06_031533</name>
</gene>
<name>A0A822Y7R4_NELNU</name>
<dbReference type="EMBL" id="DUZY01000002">
    <property type="protein sequence ID" value="DAD30064.1"/>
    <property type="molecule type" value="Genomic_DNA"/>
</dbReference>